<evidence type="ECO:0000256" key="3">
    <source>
        <dbReference type="ARBA" id="ARBA00022723"/>
    </source>
</evidence>
<dbReference type="PANTHER" id="PTHR47627">
    <property type="entry name" value="RUBREDOXIN"/>
    <property type="match status" value="1"/>
</dbReference>
<dbReference type="InterPro" id="IPR036136">
    <property type="entry name" value="Nit/Sulf_reduc_fer-like_dom_sf"/>
</dbReference>
<name>A0A6L6UAD0_9FLAO</name>
<dbReference type="GO" id="GO:0016491">
    <property type="term" value="F:oxidoreductase activity"/>
    <property type="evidence" value="ECO:0007669"/>
    <property type="project" value="InterPro"/>
</dbReference>
<dbReference type="Proteomes" id="UP000478208">
    <property type="component" value="Unassembled WGS sequence"/>
</dbReference>
<gene>
    <name evidence="7" type="ORF">GN138_11885</name>
</gene>
<sequence>MINKLTRLIIKGGVLSPAELKLICQSAEDLGSDVISFGSRQDILFPDDLNNDNTEKIEGFQVVNPIKNNTENIMSSYVSADIFPNTPWLTGDKYLYVLEQFRNEHHLKINITDPKQRLVPLFTGHLNFIASEQEDYWYLYIRLPFWKKMEAYPVLIYSWDIAKVANVIENLLKEEPESVDMIFDLVNDAIQTNNITIDKPLHIPFHPFPYYEGMNRIGSDKYWLGLYWRNNRYDLKFLKAMCDLCSDCKIGKISITPWKSFIVKDIPRTAKLHWEKFLGKHGINVRHSMLELNWHLPVANDDALKLKKYLVDYFDTNDISTYGLTFGITEYTRKAYYFTSVVIEKNTPPTGLKDFKIRDTYNLLYAKNFDPNTREYIVHVQEVDKAELPSLLLELSRLYFEQLGSESTSLEPLEVVEEEIEYEVYQCKDCLTVYNQTYGDITQNIEPNTAFEDLSDNYVCSLCEAPKSNFEKKTFTKKLS</sequence>
<keyword evidence="3" id="KW-0479">Metal-binding</keyword>
<dbReference type="Gene3D" id="2.20.28.10">
    <property type="match status" value="1"/>
</dbReference>
<keyword evidence="4" id="KW-0249">Electron transport</keyword>
<dbReference type="GO" id="GO:0005506">
    <property type="term" value="F:iron ion binding"/>
    <property type="evidence" value="ECO:0007669"/>
    <property type="project" value="InterPro"/>
</dbReference>
<evidence type="ECO:0000313" key="8">
    <source>
        <dbReference type="Proteomes" id="UP000478208"/>
    </source>
</evidence>
<comment type="caution">
    <text evidence="7">The sequence shown here is derived from an EMBL/GenBank/DDBJ whole genome shotgun (WGS) entry which is preliminary data.</text>
</comment>
<dbReference type="InterPro" id="IPR024935">
    <property type="entry name" value="Rubredoxin_dom"/>
</dbReference>
<dbReference type="SUPFAM" id="SSF57802">
    <property type="entry name" value="Rubredoxin-like"/>
    <property type="match status" value="1"/>
</dbReference>
<keyword evidence="2" id="KW-0813">Transport</keyword>
<proteinExistence type="predicted"/>
<dbReference type="CDD" id="cd00730">
    <property type="entry name" value="rubredoxin"/>
    <property type="match status" value="1"/>
</dbReference>
<dbReference type="InterPro" id="IPR050526">
    <property type="entry name" value="Rubredoxin_ET"/>
</dbReference>
<dbReference type="Pfam" id="PF00301">
    <property type="entry name" value="Rubredoxin"/>
    <property type="match status" value="1"/>
</dbReference>
<feature type="domain" description="Rubredoxin-like" evidence="6">
    <location>
        <begin position="422"/>
        <end position="473"/>
    </location>
</feature>
<dbReference type="AlphaFoldDB" id="A0A6L6UAD0"/>
<evidence type="ECO:0000259" key="6">
    <source>
        <dbReference type="PROSITE" id="PS50903"/>
    </source>
</evidence>
<organism evidence="7 8">
    <name type="scientific">Winogradskyella endarachnes</name>
    <dbReference type="NCBI Taxonomy" id="2681965"/>
    <lineage>
        <taxon>Bacteria</taxon>
        <taxon>Pseudomonadati</taxon>
        <taxon>Bacteroidota</taxon>
        <taxon>Flavobacteriia</taxon>
        <taxon>Flavobacteriales</taxon>
        <taxon>Flavobacteriaceae</taxon>
        <taxon>Winogradskyella</taxon>
    </lineage>
</organism>
<dbReference type="RefSeq" id="WP_157364219.1">
    <property type="nucleotide sequence ID" value="NZ_WOWS01000004.1"/>
</dbReference>
<dbReference type="PROSITE" id="PS50903">
    <property type="entry name" value="RUBREDOXIN_LIKE"/>
    <property type="match status" value="1"/>
</dbReference>
<dbReference type="GO" id="GO:0009055">
    <property type="term" value="F:electron transfer activity"/>
    <property type="evidence" value="ECO:0007669"/>
    <property type="project" value="TreeGrafter"/>
</dbReference>
<dbReference type="GO" id="GO:0043448">
    <property type="term" value="P:alkane catabolic process"/>
    <property type="evidence" value="ECO:0007669"/>
    <property type="project" value="TreeGrafter"/>
</dbReference>
<evidence type="ECO:0000313" key="7">
    <source>
        <dbReference type="EMBL" id="MUU79148.1"/>
    </source>
</evidence>
<keyword evidence="5" id="KW-0408">Iron</keyword>
<accession>A0A6L6UAD0</accession>
<comment type="cofactor">
    <cofactor evidence="1">
        <name>Fe(3+)</name>
        <dbReference type="ChEBI" id="CHEBI:29034"/>
    </cofactor>
</comment>
<dbReference type="PANTHER" id="PTHR47627:SF1">
    <property type="entry name" value="RUBREDOXIN-1-RELATED"/>
    <property type="match status" value="1"/>
</dbReference>
<evidence type="ECO:0000256" key="5">
    <source>
        <dbReference type="ARBA" id="ARBA00023004"/>
    </source>
</evidence>
<evidence type="ECO:0000256" key="1">
    <source>
        <dbReference type="ARBA" id="ARBA00001965"/>
    </source>
</evidence>
<evidence type="ECO:0000256" key="2">
    <source>
        <dbReference type="ARBA" id="ARBA00022448"/>
    </source>
</evidence>
<dbReference type="SUPFAM" id="SSF55124">
    <property type="entry name" value="Nitrite/Sulfite reductase N-terminal domain-like"/>
    <property type="match status" value="1"/>
</dbReference>
<dbReference type="InterPro" id="IPR024934">
    <property type="entry name" value="Rubredoxin-like_dom"/>
</dbReference>
<keyword evidence="8" id="KW-1185">Reference proteome</keyword>
<reference evidence="7 8" key="1">
    <citation type="submission" date="2019-12" db="EMBL/GenBank/DDBJ databases">
        <authorList>
            <person name="Li J."/>
        </authorList>
    </citation>
    <scope>NUCLEOTIDE SEQUENCE [LARGE SCALE GENOMIC DNA]</scope>
    <source>
        <strain evidence="7 8">HL2-2</strain>
    </source>
</reference>
<protein>
    <submittedName>
        <fullName evidence="7">Rubredoxin</fullName>
    </submittedName>
</protein>
<dbReference type="EMBL" id="WOWS01000004">
    <property type="protein sequence ID" value="MUU79148.1"/>
    <property type="molecule type" value="Genomic_DNA"/>
</dbReference>
<evidence type="ECO:0000256" key="4">
    <source>
        <dbReference type="ARBA" id="ARBA00022982"/>
    </source>
</evidence>